<evidence type="ECO:0000256" key="1">
    <source>
        <dbReference type="ARBA" id="ARBA00022603"/>
    </source>
</evidence>
<evidence type="ECO:0000313" key="8">
    <source>
        <dbReference type="Proteomes" id="UP000182719"/>
    </source>
</evidence>
<dbReference type="InterPro" id="IPR001077">
    <property type="entry name" value="COMT_C"/>
</dbReference>
<sequence length="338" mass="37044">MGERSPRPRVALLQLLNGAWITQALHAAAKLRLADFLAAGPLPVDELARRAGTDPQSTRRLLRSLAMFGVFSEVEPDQFTLTPMSEHLRSDRPDSLYHWAVMQGEAWHWNAWGGLSENVRTGQTAFEAAHQLPLFEFLDRQPEASTLFNSAMAEMSSLAVKAIVQSYDFSAFGRVVDVGGGEGVLLQHVLEAHGSVQGVLFDRPAALEQARARLKGTRLEGRIEYQSGSFFETVPAGGDAYLLKHILHDWNDAQAGKVLRACRAQLPRRGRLLAIEYVLPAGDTFSPGKLLDLEMLVVCGGQERTLEHWKSLMADNGLTLDRVIATPSGVSIIEASPA</sequence>
<dbReference type="InterPro" id="IPR036390">
    <property type="entry name" value="WH_DNA-bd_sf"/>
</dbReference>
<dbReference type="Gene3D" id="1.10.10.10">
    <property type="entry name" value="Winged helix-like DNA-binding domain superfamily/Winged helix DNA-binding domain"/>
    <property type="match status" value="1"/>
</dbReference>
<dbReference type="PANTHER" id="PTHR43712:SF2">
    <property type="entry name" value="O-METHYLTRANSFERASE CICE"/>
    <property type="match status" value="1"/>
</dbReference>
<evidence type="ECO:0000313" key="7">
    <source>
        <dbReference type="EMBL" id="SEL12912.1"/>
    </source>
</evidence>
<evidence type="ECO:0000259" key="5">
    <source>
        <dbReference type="Pfam" id="PF00891"/>
    </source>
</evidence>
<evidence type="ECO:0000256" key="3">
    <source>
        <dbReference type="ARBA" id="ARBA00022691"/>
    </source>
</evidence>
<dbReference type="SUPFAM" id="SSF53335">
    <property type="entry name" value="S-adenosyl-L-methionine-dependent methyltransferases"/>
    <property type="match status" value="1"/>
</dbReference>
<dbReference type="Pfam" id="PF08100">
    <property type="entry name" value="Dimerisation"/>
    <property type="match status" value="1"/>
</dbReference>
<dbReference type="Pfam" id="PF00891">
    <property type="entry name" value="Methyltransf_2"/>
    <property type="match status" value="1"/>
</dbReference>
<dbReference type="AlphaFoldDB" id="A0A1H7MNW2"/>
<dbReference type="GO" id="GO:0046983">
    <property type="term" value="F:protein dimerization activity"/>
    <property type="evidence" value="ECO:0007669"/>
    <property type="project" value="InterPro"/>
</dbReference>
<keyword evidence="1" id="KW-0489">Methyltransferase</keyword>
<evidence type="ECO:0000256" key="2">
    <source>
        <dbReference type="ARBA" id="ARBA00022679"/>
    </source>
</evidence>
<accession>A0A1H7MNW2</accession>
<dbReference type="Proteomes" id="UP000182719">
    <property type="component" value="Unassembled WGS sequence"/>
</dbReference>
<dbReference type="InterPro" id="IPR016461">
    <property type="entry name" value="COMT-like"/>
</dbReference>
<dbReference type="InterPro" id="IPR012967">
    <property type="entry name" value="COMT_dimerisation"/>
</dbReference>
<feature type="domain" description="O-methyltransferase dimerisation" evidence="6">
    <location>
        <begin position="13"/>
        <end position="88"/>
    </location>
</feature>
<gene>
    <name evidence="7" type="ORF">SAMN05444354_10457</name>
</gene>
<feature type="active site" description="Proton acceptor" evidence="4">
    <location>
        <position position="248"/>
    </location>
</feature>
<keyword evidence="3" id="KW-0949">S-adenosyl-L-methionine</keyword>
<keyword evidence="2" id="KW-0808">Transferase</keyword>
<dbReference type="EMBL" id="FOAP01000004">
    <property type="protein sequence ID" value="SEL12912.1"/>
    <property type="molecule type" value="Genomic_DNA"/>
</dbReference>
<evidence type="ECO:0000256" key="4">
    <source>
        <dbReference type="PIRSR" id="PIRSR005739-1"/>
    </source>
</evidence>
<reference evidence="8" key="1">
    <citation type="submission" date="2016-10" db="EMBL/GenBank/DDBJ databases">
        <authorList>
            <person name="Varghese N."/>
            <person name="Submissions S."/>
        </authorList>
    </citation>
    <scope>NUCLEOTIDE SEQUENCE [LARGE SCALE GENOMIC DNA]</scope>
    <source>
        <strain evidence="8">DSM 17044</strain>
    </source>
</reference>
<dbReference type="InterPro" id="IPR036388">
    <property type="entry name" value="WH-like_DNA-bd_sf"/>
</dbReference>
<organism evidence="7 8">
    <name type="scientific">Stigmatella aurantiaca</name>
    <dbReference type="NCBI Taxonomy" id="41"/>
    <lineage>
        <taxon>Bacteria</taxon>
        <taxon>Pseudomonadati</taxon>
        <taxon>Myxococcota</taxon>
        <taxon>Myxococcia</taxon>
        <taxon>Myxococcales</taxon>
        <taxon>Cystobacterineae</taxon>
        <taxon>Archangiaceae</taxon>
        <taxon>Stigmatella</taxon>
    </lineage>
</organism>
<dbReference type="GO" id="GO:0008171">
    <property type="term" value="F:O-methyltransferase activity"/>
    <property type="evidence" value="ECO:0007669"/>
    <property type="project" value="InterPro"/>
</dbReference>
<dbReference type="PIRSF" id="PIRSF005739">
    <property type="entry name" value="O-mtase"/>
    <property type="match status" value="1"/>
</dbReference>
<dbReference type="PANTHER" id="PTHR43712">
    <property type="entry name" value="PUTATIVE (AFU_ORTHOLOGUE AFUA_4G14580)-RELATED"/>
    <property type="match status" value="1"/>
</dbReference>
<keyword evidence="8" id="KW-1185">Reference proteome</keyword>
<protein>
    <submittedName>
        <fullName evidence="7">Dimerisation domain-containing protein</fullName>
    </submittedName>
</protein>
<dbReference type="PROSITE" id="PS51683">
    <property type="entry name" value="SAM_OMT_II"/>
    <property type="match status" value="1"/>
</dbReference>
<feature type="domain" description="O-methyltransferase C-terminal" evidence="5">
    <location>
        <begin position="112"/>
        <end position="317"/>
    </location>
</feature>
<evidence type="ECO:0000259" key="6">
    <source>
        <dbReference type="Pfam" id="PF08100"/>
    </source>
</evidence>
<dbReference type="Gene3D" id="3.40.50.150">
    <property type="entry name" value="Vaccinia Virus protein VP39"/>
    <property type="match status" value="1"/>
</dbReference>
<dbReference type="GO" id="GO:0032259">
    <property type="term" value="P:methylation"/>
    <property type="evidence" value="ECO:0007669"/>
    <property type="project" value="UniProtKB-KW"/>
</dbReference>
<dbReference type="RefSeq" id="WP_075006127.1">
    <property type="nucleotide sequence ID" value="NZ_FOAP01000004.1"/>
</dbReference>
<dbReference type="SUPFAM" id="SSF46785">
    <property type="entry name" value="Winged helix' DNA-binding domain"/>
    <property type="match status" value="1"/>
</dbReference>
<dbReference type="OrthoDB" id="9766840at2"/>
<proteinExistence type="predicted"/>
<dbReference type="InterPro" id="IPR029063">
    <property type="entry name" value="SAM-dependent_MTases_sf"/>
</dbReference>
<name>A0A1H7MNW2_STIAU</name>